<dbReference type="Proteomes" id="UP000191933">
    <property type="component" value="Unassembled WGS sequence"/>
</dbReference>
<evidence type="ECO:0000313" key="2">
    <source>
        <dbReference type="Proteomes" id="UP000191933"/>
    </source>
</evidence>
<organism evidence="1 2">
    <name type="scientific">Agrobacterium genomosp. 2 str. CFBP 5494</name>
    <dbReference type="NCBI Taxonomy" id="1183436"/>
    <lineage>
        <taxon>Bacteria</taxon>
        <taxon>Pseudomonadati</taxon>
        <taxon>Pseudomonadota</taxon>
        <taxon>Alphaproteobacteria</taxon>
        <taxon>Hyphomicrobiales</taxon>
        <taxon>Rhizobiaceae</taxon>
        <taxon>Rhizobium/Agrobacterium group</taxon>
        <taxon>Agrobacterium</taxon>
        <taxon>Agrobacterium tumefaciens complex</taxon>
    </lineage>
</organism>
<gene>
    <name evidence="1" type="ORF">AGR2A_Cc160034</name>
</gene>
<protein>
    <submittedName>
        <fullName evidence="1">Uncharacterized protein</fullName>
    </submittedName>
</protein>
<dbReference type="AlphaFoldDB" id="A0A9W5AZJ0"/>
<name>A0A9W5AZJ0_9HYPH</name>
<proteinExistence type="predicted"/>
<reference evidence="1 2" key="1">
    <citation type="submission" date="2016-01" db="EMBL/GenBank/DDBJ databases">
        <authorList>
            <person name="Regsiter A."/>
            <person name="william w."/>
        </authorList>
    </citation>
    <scope>NUCLEOTIDE SEQUENCE [LARGE SCALE GENOMIC DNA]</scope>
    <source>
        <strain evidence="1 2">CFBP 5494</strain>
    </source>
</reference>
<evidence type="ECO:0000313" key="1">
    <source>
        <dbReference type="EMBL" id="CUW89188.1"/>
    </source>
</evidence>
<accession>A0A9W5AZJ0</accession>
<keyword evidence="2" id="KW-1185">Reference proteome</keyword>
<comment type="caution">
    <text evidence="1">The sequence shown here is derived from an EMBL/GenBank/DDBJ whole genome shotgun (WGS) entry which is preliminary data.</text>
</comment>
<sequence>MVCGIGSSLPRIQKGSLHPLATFHHNLLKMRLFGAHDDLSWRPALEAVPMPVDVLRPLSTILSRLSL</sequence>
<dbReference type="EMBL" id="FBVY01000008">
    <property type="protein sequence ID" value="CUW89188.1"/>
    <property type="molecule type" value="Genomic_DNA"/>
</dbReference>